<sequence>MVSNNNGISRRSLLIGGLGLAATTTLLAACGPSETSAKKPVEDKGTEAEGSLVVWGGVDPAMGPQALIDAFMKKHPKIKVEYVRFVNNEEGILKLDTALQGGVPIDVFFSYGTVDIARRSAAGLAMDLTDLAKKDDQLKMFVEKEPISTRVDGKLYSIPTSMYPNYVALNADALEKAKIDVPFDWTIDDYHDVAQKLKKSGFEVGAYNAPKPFPATLGGDYLYKDGGKESNFDHRSYREELDLVLAMEDDDSIFTQERLLAEGIGGYAQNYFLNGTFGMMIDGNNVIRYAKNLAEYPHDFRVTFRPYPAPAGGKPYFNPGVRGDDVQISSKTQYAAAAWTFVKFWMGEGADHMTTAGKISPDQFANPSDQMYENLFGPDADKLFDVDAFNKTFFTEEPPMSVRAITTAYTEISTMKSKMESEVRLRTKSVKDAIAELKQSADEAIAKAS</sequence>
<dbReference type="PROSITE" id="PS51318">
    <property type="entry name" value="TAT"/>
    <property type="match status" value="1"/>
</dbReference>
<accession>A0A7D7WCZ1</accession>
<dbReference type="Pfam" id="PF01547">
    <property type="entry name" value="SBP_bac_1"/>
    <property type="match status" value="1"/>
</dbReference>
<dbReference type="SUPFAM" id="SSF53850">
    <property type="entry name" value="Periplasmic binding protein-like II"/>
    <property type="match status" value="1"/>
</dbReference>
<organism evidence="2 3">
    <name type="scientific">Microbacterium esteraromaticum</name>
    <dbReference type="NCBI Taxonomy" id="57043"/>
    <lineage>
        <taxon>Bacteria</taxon>
        <taxon>Bacillati</taxon>
        <taxon>Actinomycetota</taxon>
        <taxon>Actinomycetes</taxon>
        <taxon>Micrococcales</taxon>
        <taxon>Microbacteriaceae</taxon>
        <taxon>Microbacterium</taxon>
    </lineage>
</organism>
<protein>
    <submittedName>
        <fullName evidence="2">Extracellular solute-binding protein</fullName>
    </submittedName>
</protein>
<dbReference type="Gene3D" id="3.40.190.10">
    <property type="entry name" value="Periplasmic binding protein-like II"/>
    <property type="match status" value="1"/>
</dbReference>
<feature type="signal peptide" evidence="1">
    <location>
        <begin position="1"/>
        <end position="28"/>
    </location>
</feature>
<dbReference type="EMBL" id="CP043732">
    <property type="protein sequence ID" value="QMU96452.1"/>
    <property type="molecule type" value="Genomic_DNA"/>
</dbReference>
<dbReference type="PANTHER" id="PTHR43649">
    <property type="entry name" value="ARABINOSE-BINDING PROTEIN-RELATED"/>
    <property type="match status" value="1"/>
</dbReference>
<evidence type="ECO:0000313" key="2">
    <source>
        <dbReference type="EMBL" id="QMU96452.1"/>
    </source>
</evidence>
<dbReference type="InterPro" id="IPR006311">
    <property type="entry name" value="TAT_signal"/>
</dbReference>
<dbReference type="RefSeq" id="WP_182254864.1">
    <property type="nucleotide sequence ID" value="NZ_CP043732.1"/>
</dbReference>
<evidence type="ECO:0000256" key="1">
    <source>
        <dbReference type="SAM" id="SignalP"/>
    </source>
</evidence>
<dbReference type="PANTHER" id="PTHR43649:SF12">
    <property type="entry name" value="DIACETYLCHITOBIOSE BINDING PROTEIN DASA"/>
    <property type="match status" value="1"/>
</dbReference>
<keyword evidence="1" id="KW-0732">Signal</keyword>
<dbReference type="Proteomes" id="UP000515708">
    <property type="component" value="Chromosome"/>
</dbReference>
<dbReference type="InterPro" id="IPR006059">
    <property type="entry name" value="SBP"/>
</dbReference>
<evidence type="ECO:0000313" key="3">
    <source>
        <dbReference type="Proteomes" id="UP000515708"/>
    </source>
</evidence>
<reference evidence="2 3" key="1">
    <citation type="journal article" date="2020" name="Front. Microbiol.">
        <title>Design of Bacterial Strain-Specific qPCR Assays Using NGS Data and Publicly Available Resources and Its Application to Track Biocontrol Strains.</title>
        <authorList>
            <person name="Hernandez I."/>
            <person name="Sant C."/>
            <person name="Martinez R."/>
            <person name="Fernandez C."/>
        </authorList>
    </citation>
    <scope>NUCLEOTIDE SEQUENCE [LARGE SCALE GENOMIC DNA]</scope>
    <source>
        <strain evidence="2 3">B24</strain>
    </source>
</reference>
<name>A0A7D7WCZ1_9MICO</name>
<feature type="chain" id="PRO_5038721682" evidence="1">
    <location>
        <begin position="29"/>
        <end position="449"/>
    </location>
</feature>
<dbReference type="AlphaFoldDB" id="A0A7D7WCZ1"/>
<proteinExistence type="predicted"/>
<gene>
    <name evidence="2" type="ORF">FVO59_03930</name>
</gene>
<dbReference type="InterPro" id="IPR050490">
    <property type="entry name" value="Bact_solute-bd_prot1"/>
</dbReference>